<accession>A0ABR5ADN5</accession>
<dbReference type="Proteomes" id="UP000031967">
    <property type="component" value="Unassembled WGS sequence"/>
</dbReference>
<organism evidence="1 2">
    <name type="scientific">Gordoniibacillus kamchatkensis</name>
    <dbReference type="NCBI Taxonomy" id="1590651"/>
    <lineage>
        <taxon>Bacteria</taxon>
        <taxon>Bacillati</taxon>
        <taxon>Bacillota</taxon>
        <taxon>Bacilli</taxon>
        <taxon>Bacillales</taxon>
        <taxon>Paenibacillaceae</taxon>
        <taxon>Gordoniibacillus</taxon>
    </lineage>
</organism>
<sequence length="53" mass="6100">MVVYDVVVNGEVKETIRPKTGRLKNVYAYVKEQIALMKLKYGNGIVVTRRIVF</sequence>
<evidence type="ECO:0000313" key="1">
    <source>
        <dbReference type="EMBL" id="KIL38517.1"/>
    </source>
</evidence>
<reference evidence="1 2" key="1">
    <citation type="submission" date="2014-12" db="EMBL/GenBank/DDBJ databases">
        <title>Draft genome sequence of Paenibacillus kamchatkensis strain B-2647.</title>
        <authorList>
            <person name="Karlyshev A.V."/>
            <person name="Kudryashova E.B."/>
        </authorList>
    </citation>
    <scope>NUCLEOTIDE SEQUENCE [LARGE SCALE GENOMIC DNA]</scope>
    <source>
        <strain evidence="1 2">VKM B-2647</strain>
    </source>
</reference>
<protein>
    <submittedName>
        <fullName evidence="1">Mechanosensitive ion channel protein MscL</fullName>
    </submittedName>
</protein>
<dbReference type="EMBL" id="JXAK01000059">
    <property type="protein sequence ID" value="KIL38517.1"/>
    <property type="molecule type" value="Genomic_DNA"/>
</dbReference>
<gene>
    <name evidence="1" type="ORF">SD70_25960</name>
</gene>
<keyword evidence="2" id="KW-1185">Reference proteome</keyword>
<evidence type="ECO:0000313" key="2">
    <source>
        <dbReference type="Proteomes" id="UP000031967"/>
    </source>
</evidence>
<comment type="caution">
    <text evidence="1">The sequence shown here is derived from an EMBL/GenBank/DDBJ whole genome shotgun (WGS) entry which is preliminary data.</text>
</comment>
<name>A0ABR5ADN5_9BACL</name>
<proteinExistence type="predicted"/>